<evidence type="ECO:0000313" key="2">
    <source>
        <dbReference type="EMBL" id="KAL0486749.1"/>
    </source>
</evidence>
<feature type="compositionally biased region" description="Polar residues" evidence="1">
    <location>
        <begin position="558"/>
        <end position="570"/>
    </location>
</feature>
<protein>
    <submittedName>
        <fullName evidence="2">MUC6</fullName>
    </submittedName>
</protein>
<dbReference type="AlphaFoldDB" id="A0AAW2ZDH3"/>
<feature type="compositionally biased region" description="Low complexity" evidence="1">
    <location>
        <begin position="504"/>
        <end position="523"/>
    </location>
</feature>
<feature type="compositionally biased region" description="Acidic residues" evidence="1">
    <location>
        <begin position="67"/>
        <end position="79"/>
    </location>
</feature>
<feature type="region of interest" description="Disordered" evidence="1">
    <location>
        <begin position="487"/>
        <end position="649"/>
    </location>
</feature>
<dbReference type="Proteomes" id="UP001431209">
    <property type="component" value="Unassembled WGS sequence"/>
</dbReference>
<accession>A0AAW2ZDH3</accession>
<feature type="compositionally biased region" description="Acidic residues" evidence="1">
    <location>
        <begin position="86"/>
        <end position="102"/>
    </location>
</feature>
<feature type="region of interest" description="Disordered" evidence="1">
    <location>
        <begin position="47"/>
        <end position="131"/>
    </location>
</feature>
<proteinExistence type="predicted"/>
<feature type="compositionally biased region" description="Basic residues" evidence="1">
    <location>
        <begin position="579"/>
        <end position="589"/>
    </location>
</feature>
<feature type="compositionally biased region" description="Polar residues" evidence="1">
    <location>
        <begin position="531"/>
        <end position="547"/>
    </location>
</feature>
<feature type="region of interest" description="Disordered" evidence="1">
    <location>
        <begin position="160"/>
        <end position="198"/>
    </location>
</feature>
<evidence type="ECO:0000256" key="1">
    <source>
        <dbReference type="SAM" id="MobiDB-lite"/>
    </source>
</evidence>
<feature type="compositionally biased region" description="Basic and acidic residues" evidence="1">
    <location>
        <begin position="173"/>
        <end position="191"/>
    </location>
</feature>
<feature type="compositionally biased region" description="Basic and acidic residues" evidence="1">
    <location>
        <begin position="487"/>
        <end position="503"/>
    </location>
</feature>
<organism evidence="2 3">
    <name type="scientific">Acrasis kona</name>
    <dbReference type="NCBI Taxonomy" id="1008807"/>
    <lineage>
        <taxon>Eukaryota</taxon>
        <taxon>Discoba</taxon>
        <taxon>Heterolobosea</taxon>
        <taxon>Tetramitia</taxon>
        <taxon>Eutetramitia</taxon>
        <taxon>Acrasidae</taxon>
        <taxon>Acrasis</taxon>
    </lineage>
</organism>
<keyword evidence="3" id="KW-1185">Reference proteome</keyword>
<gene>
    <name evidence="2" type="ORF">AKO1_001574</name>
</gene>
<sequence length="708" mass="78922">MSATPSNAKDDTTTTYRFLLKTATNNQFPTIQYKDILRKAMMFNHSGQVHNSSITKQKKKKASASEKDDEEDEEDDDKEIDLASSGEEDDAVSESETEESEDETKTGEERKAEAAAKQKTKKDVASNKAAVDEAWKGLKEASYVSRLDSIIQSIEQRERSLKNTLLTRPKTKQKADDDAKSKKGKGEHYEYDSDDSWIDDGEYEDFVEEAPQDPEFDPNIDQGFNVFDENATEEVVEVVEEEVSSEEEEEQTKKKPSPVKRKNLFNDVEEDVVLEEELELAFKALQNRASELGYDSSKTFKIIPHELDPELGVIAHLRTKYYPRGIPAKLTSRLSKVPGLDFTEKTIKDRLKSCLKVQERDNIQSEIENCKTELKECVTSDVRLLLNKRRDKNTKDGKTETIPTAEQLADMNHADLTKSFNDLDQSRYLWGNATKTKFKELVDKVDLWVTKTNEAGKEQQLDKEKEMKTLFDDIKNYWPRPRTTDLQKKYKDIVSPKEKKEKTAPPAASTSTSTAGGASANASIPIASGQAPATTDTASTGAQPQPTTKKRKRLHIKNPTSAANDATTDSGAPDAVVEKKKRKMTHKHTVSTTTPSDAMDTTPTTTTTNPLPPSSMPSAPINVQPVAQSPPRATMTAPQLTSPTRPPLPLGTSLPNRIMAPVYQNFNYSHHPMQNLPAGNMQGGVNMSTFIPMLSKLPGNGQQNNVNK</sequence>
<dbReference type="EMBL" id="JAOPGA020001263">
    <property type="protein sequence ID" value="KAL0486749.1"/>
    <property type="molecule type" value="Genomic_DNA"/>
</dbReference>
<feature type="compositionally biased region" description="Low complexity" evidence="1">
    <location>
        <begin position="591"/>
        <end position="609"/>
    </location>
</feature>
<feature type="compositionally biased region" description="Basic and acidic residues" evidence="1">
    <location>
        <begin position="103"/>
        <end position="131"/>
    </location>
</feature>
<evidence type="ECO:0000313" key="3">
    <source>
        <dbReference type="Proteomes" id="UP001431209"/>
    </source>
</evidence>
<reference evidence="2 3" key="1">
    <citation type="submission" date="2024-03" db="EMBL/GenBank/DDBJ databases">
        <title>The Acrasis kona genome and developmental transcriptomes reveal deep origins of eukaryotic multicellular pathways.</title>
        <authorList>
            <person name="Sheikh S."/>
            <person name="Fu C.-J."/>
            <person name="Brown M.W."/>
            <person name="Baldauf S.L."/>
        </authorList>
    </citation>
    <scope>NUCLEOTIDE SEQUENCE [LARGE SCALE GENOMIC DNA]</scope>
    <source>
        <strain evidence="2 3">ATCC MYA-3509</strain>
    </source>
</reference>
<comment type="caution">
    <text evidence="2">The sequence shown here is derived from an EMBL/GenBank/DDBJ whole genome shotgun (WGS) entry which is preliminary data.</text>
</comment>
<name>A0AAW2ZDH3_9EUKA</name>